<reference evidence="3 5" key="1">
    <citation type="submission" date="2020-05" db="EMBL/GenBank/DDBJ databases">
        <title>Characterization of novel class B3 metallo-beta-lactamase from novel Pseudomonas species.</title>
        <authorList>
            <person name="Yamada K."/>
            <person name="Aoki K."/>
            <person name="Ishii Y."/>
        </authorList>
    </citation>
    <scope>NUCLEOTIDE SEQUENCE [LARGE SCALE GENOMIC DNA]</scope>
    <source>
        <strain evidence="3 5">TUM18999</strain>
        <strain evidence="4 6">TUM20286</strain>
    </source>
</reference>
<sequence>MYAPERRPARLALAIALALPLGSALACGPDFSMRLLDDRANSLAELPEGNFAFEITRLAPPIPGLKPVTEASLVPRWEEDNSSYLQQRDEREQSELGEAAWKRVQALRALDDAQQAEAQGMDLPAEIRLYTAGAVAFRSDAPLAVDYFRRVLALPEAERRTRSTWAAYSMGRTLAASSRALPASDEVLSDEDVTQRLHANAEAAKEAFRLTRKLAVEGFADPLELAAASLGEEALLARDAGDWGEAIRLYASQAALHSNTGYSSLRQLSGELSRMPDEQLVPLLAVPEVQQLLTARLVTRIGWFYDDQPSGEQHLAELLMALDAAELPNADRLAALSYRFGRYDNAERFLAKAGDSGLAWWLRAKLAMRAGDTPRATEAYARAARAFPEDEQWGARRTENWEWETVKPRCRVEGESAILALQRGDYLEAFDNLYRSGDIYWMDAAAVAERVLTLDELKDYVDAKVDAPPAQTQEDRDAYRPRPVAASLRELLGRRLLREGRYDEAPAYFESDELRAAAREYGQAREQAQSRWTGIGRAEAYYAAARLARWQGMELLGYEVSPDFHALGGYFALTQVGPLKAEGLLSEGEVQRQNAHMAQPNARYHYRWVAADLTERAADDLPHTSQAFAAVLCKGSGWIQYTDLGRAQAIYRRYVEHGPFVEWAGNFGMNCEEPDFQSAHGRLWEEREQAVRDGFYSIRYGLVAGAALLLGAAGAWLWRRRSR</sequence>
<proteinExistence type="predicted"/>
<gene>
    <name evidence="3" type="ORF">TUM18999_11240</name>
    <name evidence="4" type="ORF">TUM20286_31320</name>
</gene>
<evidence type="ECO:0000256" key="1">
    <source>
        <dbReference type="SAM" id="Phobius"/>
    </source>
</evidence>
<evidence type="ECO:0000313" key="3">
    <source>
        <dbReference type="EMBL" id="BCG22933.1"/>
    </source>
</evidence>
<evidence type="ECO:0008006" key="7">
    <source>
        <dbReference type="Google" id="ProtNLM"/>
    </source>
</evidence>
<dbReference type="RefSeq" id="WP_173173452.1">
    <property type="nucleotide sequence ID" value="NZ_AP023189.1"/>
</dbReference>
<dbReference type="EMBL" id="BQKM01000006">
    <property type="protein sequence ID" value="GJN53380.1"/>
    <property type="molecule type" value="Genomic_DNA"/>
</dbReference>
<evidence type="ECO:0000256" key="2">
    <source>
        <dbReference type="SAM" id="SignalP"/>
    </source>
</evidence>
<dbReference type="KEGG" id="ptw:TUM18999_11240"/>
<accession>A0A6J4DZ63</accession>
<evidence type="ECO:0000313" key="4">
    <source>
        <dbReference type="EMBL" id="GJN53380.1"/>
    </source>
</evidence>
<dbReference type="Gene3D" id="1.25.40.10">
    <property type="entry name" value="Tetratricopeptide repeat domain"/>
    <property type="match status" value="1"/>
</dbReference>
<evidence type="ECO:0000313" key="5">
    <source>
        <dbReference type="Proteomes" id="UP000509383"/>
    </source>
</evidence>
<dbReference type="AlphaFoldDB" id="A0A6J4DZ63"/>
<evidence type="ECO:0000313" key="6">
    <source>
        <dbReference type="Proteomes" id="UP001054892"/>
    </source>
</evidence>
<dbReference type="InterPro" id="IPR011990">
    <property type="entry name" value="TPR-like_helical_dom_sf"/>
</dbReference>
<dbReference type="Proteomes" id="UP000509383">
    <property type="component" value="Chromosome"/>
</dbReference>
<keyword evidence="1" id="KW-1133">Transmembrane helix</keyword>
<feature type="chain" id="PRO_5026747333" description="Tetratricopeptide repeat protein" evidence="2">
    <location>
        <begin position="27"/>
        <end position="723"/>
    </location>
</feature>
<dbReference type="EMBL" id="AP023189">
    <property type="protein sequence ID" value="BCG22933.1"/>
    <property type="molecule type" value="Genomic_DNA"/>
</dbReference>
<keyword evidence="1" id="KW-0812">Transmembrane</keyword>
<protein>
    <recommendedName>
        <fullName evidence="7">Tetratricopeptide repeat protein</fullName>
    </recommendedName>
</protein>
<dbReference type="SUPFAM" id="SSF48452">
    <property type="entry name" value="TPR-like"/>
    <property type="match status" value="1"/>
</dbReference>
<organism evidence="3 5">
    <name type="scientific">Pseudomonas tohonis</name>
    <dbReference type="NCBI Taxonomy" id="2725477"/>
    <lineage>
        <taxon>Bacteria</taxon>
        <taxon>Pseudomonadati</taxon>
        <taxon>Pseudomonadota</taxon>
        <taxon>Gammaproteobacteria</taxon>
        <taxon>Pseudomonadales</taxon>
        <taxon>Pseudomonadaceae</taxon>
        <taxon>Pseudomonas</taxon>
    </lineage>
</organism>
<keyword evidence="1" id="KW-0472">Membrane</keyword>
<dbReference type="PROSITE" id="PS51257">
    <property type="entry name" value="PROKAR_LIPOPROTEIN"/>
    <property type="match status" value="1"/>
</dbReference>
<feature type="transmembrane region" description="Helical" evidence="1">
    <location>
        <begin position="698"/>
        <end position="718"/>
    </location>
</feature>
<keyword evidence="2" id="KW-0732">Signal</keyword>
<name>A0A6J4DZ63_9PSED</name>
<keyword evidence="6" id="KW-1185">Reference proteome</keyword>
<dbReference type="Proteomes" id="UP001054892">
    <property type="component" value="Unassembled WGS sequence"/>
</dbReference>
<feature type="signal peptide" evidence="2">
    <location>
        <begin position="1"/>
        <end position="26"/>
    </location>
</feature>